<evidence type="ECO:0000313" key="2">
    <source>
        <dbReference type="Proteomes" id="UP001296923"/>
    </source>
</evidence>
<dbReference type="Pfam" id="PF04525">
    <property type="entry name" value="LOR"/>
    <property type="match status" value="1"/>
</dbReference>
<name>A0ABS2ZUD3_9BACL</name>
<dbReference type="Proteomes" id="UP001296923">
    <property type="component" value="Unassembled WGS sequence"/>
</dbReference>
<organism evidence="1 2">
    <name type="scientific">Fictibacillus nanhaiensis</name>
    <dbReference type="NCBI Taxonomy" id="742169"/>
    <lineage>
        <taxon>Bacteria</taxon>
        <taxon>Bacillati</taxon>
        <taxon>Bacillota</taxon>
        <taxon>Bacilli</taxon>
        <taxon>Bacillales</taxon>
        <taxon>Fictibacillaceae</taxon>
        <taxon>Fictibacillus</taxon>
    </lineage>
</organism>
<evidence type="ECO:0000313" key="1">
    <source>
        <dbReference type="EMBL" id="MBN3555614.1"/>
    </source>
</evidence>
<proteinExistence type="predicted"/>
<keyword evidence="2" id="KW-1185">Reference proteome</keyword>
<dbReference type="RefSeq" id="WP_205726417.1">
    <property type="nucleotide sequence ID" value="NZ_JAFHKR010000039.1"/>
</dbReference>
<reference evidence="1 2" key="1">
    <citation type="submission" date="2021-01" db="EMBL/GenBank/DDBJ databases">
        <title>Genome Sequencing of Type Strains.</title>
        <authorList>
            <person name="Lemaire J.F."/>
            <person name="Inderbitzin P."/>
            <person name="Collins S.B."/>
            <person name="Wespe N."/>
            <person name="Knight-Connoni V."/>
        </authorList>
    </citation>
    <scope>NUCLEOTIDE SEQUENCE [LARGE SCALE GENOMIC DNA]</scope>
    <source>
        <strain evidence="1 2">DSM 23009</strain>
    </source>
</reference>
<accession>A0ABS2ZUD3</accession>
<comment type="caution">
    <text evidence="1">The sequence shown here is derived from an EMBL/GenBank/DDBJ whole genome shotgun (WGS) entry which is preliminary data.</text>
</comment>
<sequence length="172" mass="19048">MERCVYFEDTFFSSGKTDIYNAEHQKQGVLDLRSAFSSGVSIEDESGRVIIEGNFPFLSGKWVVKQSDGRELGVVKSSFAFFSKKYHYITNVQNYEIEAPAFSKEYTVFDENKEEVATFKKVNGFFQASAYELKHTSDCLLTEELIAVVMGVNAIEKRNRSSAGAGAGGSGG</sequence>
<gene>
    <name evidence="1" type="ORF">JYA63_15155</name>
</gene>
<dbReference type="EMBL" id="JAFHKR010000039">
    <property type="protein sequence ID" value="MBN3555614.1"/>
    <property type="molecule type" value="Genomic_DNA"/>
</dbReference>
<dbReference type="InterPro" id="IPR025659">
    <property type="entry name" value="Tubby-like_C"/>
</dbReference>
<dbReference type="InterPro" id="IPR007612">
    <property type="entry name" value="LOR"/>
</dbReference>
<dbReference type="SUPFAM" id="SSF54518">
    <property type="entry name" value="Tubby C-terminal domain-like"/>
    <property type="match status" value="1"/>
</dbReference>
<protein>
    <submittedName>
        <fullName evidence="1">Uncharacterized protein</fullName>
    </submittedName>
</protein>